<dbReference type="Proteomes" id="UP000033115">
    <property type="component" value="Chromosome"/>
</dbReference>
<sequence>MNEKDIKCVIVINENLPLGIIANTASILSITLGKYVPELVGEDVVDASGKTHLGITTIPVPILKGNKEMLKDLREKLYNTDFQDMVVVDFSDVAQSCNVYSQYIEKASNTLEEEHTYFGLTICGNKKKVNKLTGSMPLLK</sequence>
<accession>A0A0E3M5H9</accession>
<dbReference type="RefSeq" id="WP_029159655.1">
    <property type="nucleotide sequence ID" value="NZ_CP009933.1"/>
</dbReference>
<dbReference type="SUPFAM" id="SSF102462">
    <property type="entry name" value="Peptidyl-tRNA hydrolase II"/>
    <property type="match status" value="1"/>
</dbReference>
<dbReference type="InterPro" id="IPR018988">
    <property type="entry name" value="DUF2000"/>
</dbReference>
<dbReference type="Gene3D" id="3.40.1490.10">
    <property type="entry name" value="Bit1"/>
    <property type="match status" value="1"/>
</dbReference>
<dbReference type="AlphaFoldDB" id="A0A0E3M5H9"/>
<dbReference type="PIRSF" id="PIRSF033736">
    <property type="entry name" value="UCP033763"/>
    <property type="match status" value="1"/>
</dbReference>
<dbReference type="STRING" id="1548.CSCA_1040"/>
<evidence type="ECO:0000313" key="2">
    <source>
        <dbReference type="Proteomes" id="UP000033115"/>
    </source>
</evidence>
<dbReference type="Pfam" id="PF09391">
    <property type="entry name" value="DUF2000"/>
    <property type="match status" value="1"/>
</dbReference>
<dbReference type="InterPro" id="IPR017021">
    <property type="entry name" value="UCP033763"/>
</dbReference>
<protein>
    <recommendedName>
        <fullName evidence="3">DUF2000 domain-containing protein</fullName>
    </recommendedName>
</protein>
<reference evidence="1 2" key="1">
    <citation type="journal article" date="2015" name="J. Biotechnol.">
        <title>Complete genome sequence of a malodorant-producing acetogen, Clostridium scatologenes ATCC 25775(T).</title>
        <authorList>
            <person name="Zhu Z."/>
            <person name="Guo T."/>
            <person name="Zheng H."/>
            <person name="Song T."/>
            <person name="Ouyang P."/>
            <person name="Xie J."/>
        </authorList>
    </citation>
    <scope>NUCLEOTIDE SEQUENCE [LARGE SCALE GENOMIC DNA]</scope>
    <source>
        <strain evidence="1 2">ATCC 25775</strain>
    </source>
</reference>
<organism evidence="1 2">
    <name type="scientific">Clostridium scatologenes</name>
    <dbReference type="NCBI Taxonomy" id="1548"/>
    <lineage>
        <taxon>Bacteria</taxon>
        <taxon>Bacillati</taxon>
        <taxon>Bacillota</taxon>
        <taxon>Clostridia</taxon>
        <taxon>Eubacteriales</taxon>
        <taxon>Clostridiaceae</taxon>
        <taxon>Clostridium</taxon>
    </lineage>
</organism>
<dbReference type="InterPro" id="IPR023476">
    <property type="entry name" value="Pep_tRNA_hydro_II_dom_sf"/>
</dbReference>
<evidence type="ECO:0000313" key="1">
    <source>
        <dbReference type="EMBL" id="AKA68165.1"/>
    </source>
</evidence>
<dbReference type="EMBL" id="CP009933">
    <property type="protein sequence ID" value="AKA68165.1"/>
    <property type="molecule type" value="Genomic_DNA"/>
</dbReference>
<proteinExistence type="predicted"/>
<keyword evidence="2" id="KW-1185">Reference proteome</keyword>
<name>A0A0E3M5H9_CLOSL</name>
<dbReference type="KEGG" id="csq:CSCA_1040"/>
<evidence type="ECO:0008006" key="3">
    <source>
        <dbReference type="Google" id="ProtNLM"/>
    </source>
</evidence>
<gene>
    <name evidence="1" type="ORF">CSCA_1040</name>
</gene>
<dbReference type="HOGENOM" id="CLU_121942_2_0_9"/>